<protein>
    <recommendedName>
        <fullName evidence="3">Type VI secretion system (T6SS) VasB/ImpH family protein</fullName>
    </recommendedName>
</protein>
<dbReference type="EMBL" id="PYAS01000005">
    <property type="protein sequence ID" value="PSL29439.1"/>
    <property type="molecule type" value="Genomic_DNA"/>
</dbReference>
<accession>A0A2P8G637</accession>
<dbReference type="AlphaFoldDB" id="A0A2P8G637"/>
<evidence type="ECO:0000313" key="2">
    <source>
        <dbReference type="Proteomes" id="UP000241964"/>
    </source>
</evidence>
<name>A0A2P8G637_9BACT</name>
<keyword evidence="2" id="KW-1185">Reference proteome</keyword>
<reference evidence="1 2" key="1">
    <citation type="submission" date="2018-03" db="EMBL/GenBank/DDBJ databases">
        <title>Genomic Encyclopedia of Archaeal and Bacterial Type Strains, Phase II (KMG-II): from individual species to whole genera.</title>
        <authorList>
            <person name="Goeker M."/>
        </authorList>
    </citation>
    <scope>NUCLEOTIDE SEQUENCE [LARGE SCALE GENOMIC DNA]</scope>
    <source>
        <strain evidence="1 2">DSM 29057</strain>
    </source>
</reference>
<gene>
    <name evidence="1" type="ORF">CLV60_105281</name>
</gene>
<sequence length="322" mass="36112">MEPRPDLKAEFIASSWLENDIPVRQILFRPLGDFKRRSHRDIENTRELEIGNFKGQVIDSNRSGIYDHLPEQLFHLPSSANLNSTKKKVDEIRLQREKEQQSRLFFLPLEQEFFLNRVSLACLEQRAWELGPESGLLEELKTFWQAPPSLDECVFVQLLPLLPLVSENRGNLDKAAEIMTVALRLPVEIQTIFGLKYSFESEASMGDTLLGADTALGGELDTYLPQISVGIEVPDPAALDQYLHNKNFDTLVNWLLGWFIPVEYDFAVSLTLPAGASAFTLASHDGLSVPLGYATLPTEGEPTLGIVPIFPTDDRIAGNNYA</sequence>
<evidence type="ECO:0000313" key="1">
    <source>
        <dbReference type="EMBL" id="PSL29439.1"/>
    </source>
</evidence>
<dbReference type="Proteomes" id="UP000241964">
    <property type="component" value="Unassembled WGS sequence"/>
</dbReference>
<proteinExistence type="predicted"/>
<organism evidence="1 2">
    <name type="scientific">Dyadobacter jiangsuensis</name>
    <dbReference type="NCBI Taxonomy" id="1591085"/>
    <lineage>
        <taxon>Bacteria</taxon>
        <taxon>Pseudomonadati</taxon>
        <taxon>Bacteroidota</taxon>
        <taxon>Cytophagia</taxon>
        <taxon>Cytophagales</taxon>
        <taxon>Spirosomataceae</taxon>
        <taxon>Dyadobacter</taxon>
    </lineage>
</organism>
<evidence type="ECO:0008006" key="3">
    <source>
        <dbReference type="Google" id="ProtNLM"/>
    </source>
</evidence>
<dbReference type="RefSeq" id="WP_229210940.1">
    <property type="nucleotide sequence ID" value="NZ_PYAS01000005.1"/>
</dbReference>
<comment type="caution">
    <text evidence="1">The sequence shown here is derived from an EMBL/GenBank/DDBJ whole genome shotgun (WGS) entry which is preliminary data.</text>
</comment>